<dbReference type="NCBIfam" id="TIGR02216">
    <property type="entry name" value="phage_TIGR02216"/>
    <property type="match status" value="1"/>
</dbReference>
<dbReference type="InterPro" id="IPR019056">
    <property type="entry name" value="Phage_TAC_6"/>
</dbReference>
<proteinExistence type="predicted"/>
<dbReference type="InterPro" id="IPR011739">
    <property type="entry name" value="GTA_rcc01693"/>
</dbReference>
<organism evidence="1">
    <name type="scientific">Alsobacter sp. KACC 23698</name>
    <dbReference type="NCBI Taxonomy" id="3149229"/>
    <lineage>
        <taxon>Bacteria</taxon>
        <taxon>Pseudomonadati</taxon>
        <taxon>Pseudomonadota</taxon>
        <taxon>Alphaproteobacteria</taxon>
        <taxon>Hyphomicrobiales</taxon>
        <taxon>Alsobacteraceae</taxon>
        <taxon>Alsobacter</taxon>
    </lineage>
</organism>
<protein>
    <submittedName>
        <fullName evidence="1">Rcc01693 family protein</fullName>
    </submittedName>
</protein>
<reference evidence="1" key="1">
    <citation type="submission" date="2024-05" db="EMBL/GenBank/DDBJ databases">
        <authorList>
            <person name="Kim S."/>
            <person name="Heo J."/>
            <person name="Choi H."/>
            <person name="Choi Y."/>
            <person name="Kwon S.-W."/>
            <person name="Kim Y."/>
        </authorList>
    </citation>
    <scope>NUCLEOTIDE SEQUENCE</scope>
    <source>
        <strain evidence="1">KACC 23698</strain>
    </source>
</reference>
<evidence type="ECO:0000313" key="1">
    <source>
        <dbReference type="EMBL" id="XBO40005.1"/>
    </source>
</evidence>
<dbReference type="AlphaFoldDB" id="A0AAU7JI59"/>
<sequence>MTAAARRAEAPTKPAPPFPWEEAMAFGFGALRLSSAGFWSLTPRELAAAAEGVHGRRPPEPLGRGALSDLIRAFPDFPPPHAGD</sequence>
<accession>A0AAU7JI59</accession>
<gene>
    <name evidence="1" type="ORF">ABEG18_04285</name>
</gene>
<dbReference type="Pfam" id="PF09550">
    <property type="entry name" value="Phage_TAC_6"/>
    <property type="match status" value="1"/>
</dbReference>
<name>A0AAU7JI59_9HYPH</name>
<dbReference type="EMBL" id="CP157484">
    <property type="protein sequence ID" value="XBO40005.1"/>
    <property type="molecule type" value="Genomic_DNA"/>
</dbReference>